<evidence type="ECO:0000313" key="1">
    <source>
        <dbReference type="Proteomes" id="UP000887566"/>
    </source>
</evidence>
<keyword evidence="1" id="KW-1185">Reference proteome</keyword>
<evidence type="ECO:0000313" key="2">
    <source>
        <dbReference type="WBParaSite" id="PSAMB.scaffold403size52821.g5451.t1"/>
    </source>
</evidence>
<dbReference type="Proteomes" id="UP000887566">
    <property type="component" value="Unplaced"/>
</dbReference>
<protein>
    <submittedName>
        <fullName evidence="2">Uncharacterized protein</fullName>
    </submittedName>
</protein>
<organism evidence="1 2">
    <name type="scientific">Plectus sambesii</name>
    <dbReference type="NCBI Taxonomy" id="2011161"/>
    <lineage>
        <taxon>Eukaryota</taxon>
        <taxon>Metazoa</taxon>
        <taxon>Ecdysozoa</taxon>
        <taxon>Nematoda</taxon>
        <taxon>Chromadorea</taxon>
        <taxon>Plectida</taxon>
        <taxon>Plectina</taxon>
        <taxon>Plectoidea</taxon>
        <taxon>Plectidae</taxon>
        <taxon>Plectus</taxon>
    </lineage>
</organism>
<dbReference type="WBParaSite" id="PSAMB.scaffold403size52821.g5451.t1">
    <property type="protein sequence ID" value="PSAMB.scaffold403size52821.g5451.t1"/>
    <property type="gene ID" value="PSAMB.scaffold403size52821.g5451"/>
</dbReference>
<sequence length="82" mass="9541">MPRTRCGAMRCGALPDGVLEKILASEPINQRIWHFAQPPQTYFYYQVGADMSSEFVKSTRLSAEARFKRLPDIRYLHRKLQP</sequence>
<reference evidence="2" key="1">
    <citation type="submission" date="2022-11" db="UniProtKB">
        <authorList>
            <consortium name="WormBaseParasite"/>
        </authorList>
    </citation>
    <scope>IDENTIFICATION</scope>
</reference>
<accession>A0A914WGJ3</accession>
<name>A0A914WGJ3_9BILA</name>
<proteinExistence type="predicted"/>
<dbReference type="AlphaFoldDB" id="A0A914WGJ3"/>